<accession>A0A4C1U760</accession>
<keyword evidence="2" id="KW-1185">Reference proteome</keyword>
<evidence type="ECO:0000313" key="2">
    <source>
        <dbReference type="Proteomes" id="UP000299102"/>
    </source>
</evidence>
<dbReference type="EMBL" id="BGZK01000136">
    <property type="protein sequence ID" value="GBP22100.1"/>
    <property type="molecule type" value="Genomic_DNA"/>
</dbReference>
<reference evidence="1 2" key="1">
    <citation type="journal article" date="2019" name="Commun. Biol.">
        <title>The bagworm genome reveals a unique fibroin gene that provides high tensile strength.</title>
        <authorList>
            <person name="Kono N."/>
            <person name="Nakamura H."/>
            <person name="Ohtoshi R."/>
            <person name="Tomita M."/>
            <person name="Numata K."/>
            <person name="Arakawa K."/>
        </authorList>
    </citation>
    <scope>NUCLEOTIDE SEQUENCE [LARGE SCALE GENOMIC DNA]</scope>
</reference>
<evidence type="ECO:0000313" key="1">
    <source>
        <dbReference type="EMBL" id="GBP22100.1"/>
    </source>
</evidence>
<name>A0A4C1U760_EUMVA</name>
<comment type="caution">
    <text evidence="1">The sequence shown here is derived from an EMBL/GenBank/DDBJ whole genome shotgun (WGS) entry which is preliminary data.</text>
</comment>
<dbReference type="Proteomes" id="UP000299102">
    <property type="component" value="Unassembled WGS sequence"/>
</dbReference>
<gene>
    <name evidence="1" type="ORF">EVAR_94140_1</name>
</gene>
<dbReference type="AlphaFoldDB" id="A0A4C1U760"/>
<proteinExistence type="predicted"/>
<protein>
    <submittedName>
        <fullName evidence="1">Uncharacterized protein</fullName>
    </submittedName>
</protein>
<organism evidence="1 2">
    <name type="scientific">Eumeta variegata</name>
    <name type="common">Bagworm moth</name>
    <name type="synonym">Eumeta japonica</name>
    <dbReference type="NCBI Taxonomy" id="151549"/>
    <lineage>
        <taxon>Eukaryota</taxon>
        <taxon>Metazoa</taxon>
        <taxon>Ecdysozoa</taxon>
        <taxon>Arthropoda</taxon>
        <taxon>Hexapoda</taxon>
        <taxon>Insecta</taxon>
        <taxon>Pterygota</taxon>
        <taxon>Neoptera</taxon>
        <taxon>Endopterygota</taxon>
        <taxon>Lepidoptera</taxon>
        <taxon>Glossata</taxon>
        <taxon>Ditrysia</taxon>
        <taxon>Tineoidea</taxon>
        <taxon>Psychidae</taxon>
        <taxon>Oiketicinae</taxon>
        <taxon>Eumeta</taxon>
    </lineage>
</organism>
<sequence length="213" mass="23877">MVESVILEPEVAGFESYHGCVDRSVLNLSHAKKINSLLSSKCRSRHRSRISLVADSPPAPTGYTNFRLWLCPRGHRLTSLIFKIDLPYYRCQYRSPHALGFDFDPVFDFNPGLALNSALHPGSALDSDSAPLIRFNRKIKPSSDLLKHAYEQIDHRNRSSRLGGVQWQTHAERARSDLGSGPRHRVGGDVRSQPVLNPYWASVGGLKHLNLTI</sequence>